<keyword evidence="3" id="KW-1185">Reference proteome</keyword>
<dbReference type="GO" id="GO:0050482">
    <property type="term" value="P:arachidonate secretion"/>
    <property type="evidence" value="ECO:0007669"/>
    <property type="project" value="InterPro"/>
</dbReference>
<protein>
    <submittedName>
        <fullName evidence="2">Uncharacterized protein</fullName>
    </submittedName>
</protein>
<dbReference type="Proteomes" id="UP000192596">
    <property type="component" value="Unassembled WGS sequence"/>
</dbReference>
<dbReference type="InParanoid" id="A0A1V8TLV6"/>
<keyword evidence="1" id="KW-0732">Signal</keyword>
<proteinExistence type="predicted"/>
<dbReference type="EMBL" id="NAJO01000005">
    <property type="protein sequence ID" value="OQO12360.1"/>
    <property type="molecule type" value="Genomic_DNA"/>
</dbReference>
<comment type="caution">
    <text evidence="2">The sequence shown here is derived from an EMBL/GenBank/DDBJ whole genome shotgun (WGS) entry which is preliminary data.</text>
</comment>
<organism evidence="2 3">
    <name type="scientific">Cryoendolithus antarcticus</name>
    <dbReference type="NCBI Taxonomy" id="1507870"/>
    <lineage>
        <taxon>Eukaryota</taxon>
        <taxon>Fungi</taxon>
        <taxon>Dikarya</taxon>
        <taxon>Ascomycota</taxon>
        <taxon>Pezizomycotina</taxon>
        <taxon>Dothideomycetes</taxon>
        <taxon>Dothideomycetidae</taxon>
        <taxon>Cladosporiales</taxon>
        <taxon>Cladosporiaceae</taxon>
        <taxon>Cryoendolithus</taxon>
    </lineage>
</organism>
<dbReference type="SUPFAM" id="SSF48619">
    <property type="entry name" value="Phospholipase A2, PLA2"/>
    <property type="match status" value="1"/>
</dbReference>
<reference evidence="3" key="1">
    <citation type="submission" date="2017-03" db="EMBL/GenBank/DDBJ databases">
        <title>Genomes of endolithic fungi from Antarctica.</title>
        <authorList>
            <person name="Coleine C."/>
            <person name="Masonjones S."/>
            <person name="Stajich J.E."/>
        </authorList>
    </citation>
    <scope>NUCLEOTIDE SEQUENCE [LARGE SCALE GENOMIC DNA]</scope>
    <source>
        <strain evidence="3">CCFEE 5527</strain>
    </source>
</reference>
<dbReference type="OrthoDB" id="5120271at2759"/>
<dbReference type="GO" id="GO:0004623">
    <property type="term" value="F:phospholipase A2 activity"/>
    <property type="evidence" value="ECO:0007669"/>
    <property type="project" value="InterPro"/>
</dbReference>
<dbReference type="AlphaFoldDB" id="A0A1V8TLV6"/>
<evidence type="ECO:0000313" key="3">
    <source>
        <dbReference type="Proteomes" id="UP000192596"/>
    </source>
</evidence>
<dbReference type="Pfam" id="PF09056">
    <property type="entry name" value="Phospholip_A2_3"/>
    <property type="match status" value="1"/>
</dbReference>
<accession>A0A1V8TLV6</accession>
<sequence>MLHTRNLLFLIATTLLQLDCGATLPVDTGDPSDAVGPCGSLPSGFVHLPSSTNAGVHSSNHANSTFYNWHAKSNSTGAGGLAAASSGCSRAAFETLAFTNSLANFLTARAAHSPSCFDWYSDECSYCPENPLGFKFGSSCQRHDFGYQNSRKLGIWDRGVKARVDTKFYSDLKEVCHKLHGFKKLGKPACKVLAWTYYHSAKAFGGKHRRS</sequence>
<evidence type="ECO:0000256" key="1">
    <source>
        <dbReference type="SAM" id="SignalP"/>
    </source>
</evidence>
<feature type="chain" id="PRO_5013342898" evidence="1">
    <location>
        <begin position="24"/>
        <end position="211"/>
    </location>
</feature>
<dbReference type="InterPro" id="IPR015141">
    <property type="entry name" value="PLipase_A2_prok/fun"/>
</dbReference>
<feature type="signal peptide" evidence="1">
    <location>
        <begin position="1"/>
        <end position="23"/>
    </location>
</feature>
<name>A0A1V8TLV6_9PEZI</name>
<evidence type="ECO:0000313" key="2">
    <source>
        <dbReference type="EMBL" id="OQO12360.1"/>
    </source>
</evidence>
<dbReference type="Gene3D" id="1.20.90.10">
    <property type="entry name" value="Phospholipase A2 domain"/>
    <property type="match status" value="1"/>
</dbReference>
<dbReference type="InterPro" id="IPR036444">
    <property type="entry name" value="PLipase_A2_dom_sf"/>
</dbReference>
<dbReference type="GO" id="GO:0006644">
    <property type="term" value="P:phospholipid metabolic process"/>
    <property type="evidence" value="ECO:0007669"/>
    <property type="project" value="InterPro"/>
</dbReference>
<gene>
    <name evidence="2" type="ORF">B0A48_03002</name>
</gene>